<dbReference type="KEGG" id="ppel:H6H00_10305"/>
<keyword evidence="3" id="KW-1185">Reference proteome</keyword>
<protein>
    <submittedName>
        <fullName evidence="2">Uncharacterized protein</fullName>
    </submittedName>
</protein>
<reference evidence="2 3" key="1">
    <citation type="submission" date="2020-08" db="EMBL/GenBank/DDBJ databases">
        <authorList>
            <person name="Mo P."/>
        </authorList>
    </citation>
    <scope>NUCLEOTIDE SEQUENCE [LARGE SCALE GENOMIC DNA]</scope>
    <source>
        <strain evidence="2 3">CGMCC 4.1532</strain>
    </source>
</reference>
<dbReference type="EMBL" id="CP060131">
    <property type="protein sequence ID" value="QNG54246.1"/>
    <property type="molecule type" value="Genomic_DNA"/>
</dbReference>
<dbReference type="RefSeq" id="WP_185721068.1">
    <property type="nucleotide sequence ID" value="NZ_BAAAWI010000001.1"/>
</dbReference>
<gene>
    <name evidence="2" type="ORF">H6H00_10305</name>
</gene>
<name>A0A7G7MN85_9PSEU</name>
<organism evidence="2 3">
    <name type="scientific">Pseudonocardia petroleophila</name>
    <dbReference type="NCBI Taxonomy" id="37331"/>
    <lineage>
        <taxon>Bacteria</taxon>
        <taxon>Bacillati</taxon>
        <taxon>Actinomycetota</taxon>
        <taxon>Actinomycetes</taxon>
        <taxon>Pseudonocardiales</taxon>
        <taxon>Pseudonocardiaceae</taxon>
        <taxon>Pseudonocardia</taxon>
    </lineage>
</organism>
<dbReference type="Proteomes" id="UP000515728">
    <property type="component" value="Chromosome"/>
</dbReference>
<feature type="region of interest" description="Disordered" evidence="1">
    <location>
        <begin position="1"/>
        <end position="20"/>
    </location>
</feature>
<sequence length="109" mass="11891">MAFGRGRDRVRASGNGDPAGAPFRFSADSMLAFPSQHPGAPGYTTWYTLKEGGVVTVATPFRAPSDPARYRLADLPIGEWLPLEDQDGRPIPLALYVDEFGVQGRWAVR</sequence>
<evidence type="ECO:0000256" key="1">
    <source>
        <dbReference type="SAM" id="MobiDB-lite"/>
    </source>
</evidence>
<proteinExistence type="predicted"/>
<accession>A0A7G7MN85</accession>
<dbReference type="AlphaFoldDB" id="A0A7G7MN85"/>
<evidence type="ECO:0000313" key="3">
    <source>
        <dbReference type="Proteomes" id="UP000515728"/>
    </source>
</evidence>
<feature type="compositionally biased region" description="Basic and acidic residues" evidence="1">
    <location>
        <begin position="1"/>
        <end position="11"/>
    </location>
</feature>
<evidence type="ECO:0000313" key="2">
    <source>
        <dbReference type="EMBL" id="QNG54246.1"/>
    </source>
</evidence>